<protein>
    <submittedName>
        <fullName evidence="7">NAC domain-containing protein 30-like</fullName>
    </submittedName>
</protein>
<evidence type="ECO:0000256" key="4">
    <source>
        <dbReference type="ARBA" id="ARBA00023242"/>
    </source>
</evidence>
<evidence type="ECO:0000259" key="5">
    <source>
        <dbReference type="PROSITE" id="PS51005"/>
    </source>
</evidence>
<dbReference type="OrthoDB" id="774757at2759"/>
<evidence type="ECO:0000313" key="6">
    <source>
        <dbReference type="Proteomes" id="UP001652660"/>
    </source>
</evidence>
<dbReference type="RefSeq" id="XP_027096284.1">
    <property type="nucleotide sequence ID" value="XM_027240483.1"/>
</dbReference>
<dbReference type="Proteomes" id="UP001652660">
    <property type="component" value="Chromosome 11c"/>
</dbReference>
<sequence>MVRDCPLGFRFRPTEEELITLLWFKATNQQQHITDAVPKKKLYGVDALPWNIFAEDDVRWELSDDSGKKRTKRVTYAVTKLSKISPNKVARTAGSGMWEGQSKGKDVLNSRGETIGSIKMLSYVLNSGSP</sequence>
<dbReference type="GeneID" id="113716189"/>
<dbReference type="GO" id="GO:0006355">
    <property type="term" value="P:regulation of DNA-templated transcription"/>
    <property type="evidence" value="ECO:0007669"/>
    <property type="project" value="InterPro"/>
</dbReference>
<evidence type="ECO:0000256" key="3">
    <source>
        <dbReference type="ARBA" id="ARBA00023163"/>
    </source>
</evidence>
<keyword evidence="4" id="KW-0539">Nucleus</keyword>
<gene>
    <name evidence="7" type="primary">LOC113716189</name>
</gene>
<dbReference type="SUPFAM" id="SSF101941">
    <property type="entry name" value="NAC domain"/>
    <property type="match status" value="1"/>
</dbReference>
<reference evidence="6" key="1">
    <citation type="journal article" date="2025" name="Foods">
        <title>Unveiling the Microbial Signatures of Arabica Coffee Cherries: Insights into Ripeness Specific Diversity, Functional Traits, and Implications for Quality and Safety.</title>
        <authorList>
            <consortium name="RefSeq"/>
            <person name="Tenea G.N."/>
            <person name="Cifuentes V."/>
            <person name="Reyes P."/>
            <person name="Cevallos-Vallejos M."/>
        </authorList>
    </citation>
    <scope>NUCLEOTIDE SEQUENCE [LARGE SCALE GENOMIC DNA]</scope>
</reference>
<dbReference type="AlphaFoldDB" id="A0A6P6UZN9"/>
<proteinExistence type="predicted"/>
<dbReference type="Gene3D" id="2.170.150.80">
    <property type="entry name" value="NAC domain"/>
    <property type="match status" value="1"/>
</dbReference>
<dbReference type="Pfam" id="PF02365">
    <property type="entry name" value="NAM"/>
    <property type="match status" value="1"/>
</dbReference>
<name>A0A6P6UZN9_COFAR</name>
<keyword evidence="2" id="KW-0238">DNA-binding</keyword>
<keyword evidence="1" id="KW-0805">Transcription regulation</keyword>
<reference evidence="7" key="2">
    <citation type="submission" date="2025-08" db="UniProtKB">
        <authorList>
            <consortium name="RefSeq"/>
        </authorList>
    </citation>
    <scope>IDENTIFICATION</scope>
    <source>
        <tissue evidence="7">Leaves</tissue>
    </source>
</reference>
<dbReference type="InterPro" id="IPR003441">
    <property type="entry name" value="NAC-dom"/>
</dbReference>
<evidence type="ECO:0000256" key="2">
    <source>
        <dbReference type="ARBA" id="ARBA00023125"/>
    </source>
</evidence>
<evidence type="ECO:0000313" key="7">
    <source>
        <dbReference type="RefSeq" id="XP_027096284.1"/>
    </source>
</evidence>
<evidence type="ECO:0000256" key="1">
    <source>
        <dbReference type="ARBA" id="ARBA00023015"/>
    </source>
</evidence>
<keyword evidence="3" id="KW-0804">Transcription</keyword>
<accession>A0A6P6UZN9</accession>
<organism evidence="6 7">
    <name type="scientific">Coffea arabica</name>
    <name type="common">Arabian coffee</name>
    <dbReference type="NCBI Taxonomy" id="13443"/>
    <lineage>
        <taxon>Eukaryota</taxon>
        <taxon>Viridiplantae</taxon>
        <taxon>Streptophyta</taxon>
        <taxon>Embryophyta</taxon>
        <taxon>Tracheophyta</taxon>
        <taxon>Spermatophyta</taxon>
        <taxon>Magnoliopsida</taxon>
        <taxon>eudicotyledons</taxon>
        <taxon>Gunneridae</taxon>
        <taxon>Pentapetalae</taxon>
        <taxon>asterids</taxon>
        <taxon>lamiids</taxon>
        <taxon>Gentianales</taxon>
        <taxon>Rubiaceae</taxon>
        <taxon>Ixoroideae</taxon>
        <taxon>Gardenieae complex</taxon>
        <taxon>Bertiereae - Coffeeae clade</taxon>
        <taxon>Coffeeae</taxon>
        <taxon>Coffea</taxon>
    </lineage>
</organism>
<feature type="domain" description="NAC" evidence="5">
    <location>
        <begin position="5"/>
        <end position="130"/>
    </location>
</feature>
<keyword evidence="6" id="KW-1185">Reference proteome</keyword>
<dbReference type="InterPro" id="IPR036093">
    <property type="entry name" value="NAC_dom_sf"/>
</dbReference>
<dbReference type="GO" id="GO:0003677">
    <property type="term" value="F:DNA binding"/>
    <property type="evidence" value="ECO:0007669"/>
    <property type="project" value="UniProtKB-KW"/>
</dbReference>
<dbReference type="PROSITE" id="PS51005">
    <property type="entry name" value="NAC"/>
    <property type="match status" value="1"/>
</dbReference>